<dbReference type="OrthoDB" id="9950143at2"/>
<dbReference type="EMBL" id="QWEX01000003">
    <property type="protein sequence ID" value="RXV66022.1"/>
    <property type="molecule type" value="Genomic_DNA"/>
</dbReference>
<feature type="compositionally biased region" description="Polar residues" evidence="1">
    <location>
        <begin position="150"/>
        <end position="172"/>
    </location>
</feature>
<dbReference type="PROSITE" id="PS51186">
    <property type="entry name" value="GNAT"/>
    <property type="match status" value="1"/>
</dbReference>
<comment type="caution">
    <text evidence="3">The sequence shown here is derived from an EMBL/GenBank/DDBJ whole genome shotgun (WGS) entry which is preliminary data.</text>
</comment>
<sequence>MKFPLVSRARAAVTAIVGETCRRDGCDAKRWRSIRIGRSPDSRVHVIRGRRRKRRGEPMCSSGVLRIRQPPFRCDGCHRATSAYIRPHPINHSPNAMRVTRTENPDSSPRASESPTDNTRRTPTPTVDTAAQAQTRSQFPPSFLGKRRQSTASLETASDAPSSQRFRASGTTPEAVAGGPGAPVAQAAGASRHAVGTPELVGPVMMTNVRHYADGTRMGEIDPHDEDTRNELISFLFEIDGDDRAALASRFEHDYPPDAFDPRIYDGMVVAVKDEVIAGFMDYSETELHAPGQVAQINILVAKEHRGTDVARNLAKQVDEALLAKGFRYKLSRVWESNTAQLERKHRRGWRPDPALTVAGDTKAFWIALDPTFADIPPPRRSPAR</sequence>
<feature type="compositionally biased region" description="Polar residues" evidence="1">
    <location>
        <begin position="131"/>
        <end position="140"/>
    </location>
</feature>
<dbReference type="InterPro" id="IPR000182">
    <property type="entry name" value="GNAT_dom"/>
</dbReference>
<evidence type="ECO:0000259" key="2">
    <source>
        <dbReference type="PROSITE" id="PS51186"/>
    </source>
</evidence>
<feature type="domain" description="N-acetyltransferase" evidence="2">
    <location>
        <begin position="219"/>
        <end position="372"/>
    </location>
</feature>
<evidence type="ECO:0000313" key="4">
    <source>
        <dbReference type="Proteomes" id="UP000289650"/>
    </source>
</evidence>
<keyword evidence="3" id="KW-0808">Transferase</keyword>
<organism evidence="3 4">
    <name type="scientific">Burkholderia stabilis</name>
    <dbReference type="NCBI Taxonomy" id="95485"/>
    <lineage>
        <taxon>Bacteria</taxon>
        <taxon>Pseudomonadati</taxon>
        <taxon>Pseudomonadota</taxon>
        <taxon>Betaproteobacteria</taxon>
        <taxon>Burkholderiales</taxon>
        <taxon>Burkholderiaceae</taxon>
        <taxon>Burkholderia</taxon>
        <taxon>Burkholderia cepacia complex</taxon>
    </lineage>
</organism>
<name>A0A4Q2A9A1_9BURK</name>
<dbReference type="InterPro" id="IPR016181">
    <property type="entry name" value="Acyl_CoA_acyltransferase"/>
</dbReference>
<protein>
    <submittedName>
        <fullName evidence="3">GNAT family N-acetyltransferase</fullName>
    </submittedName>
</protein>
<dbReference type="GO" id="GO:0016747">
    <property type="term" value="F:acyltransferase activity, transferring groups other than amino-acyl groups"/>
    <property type="evidence" value="ECO:0007669"/>
    <property type="project" value="InterPro"/>
</dbReference>
<feature type="compositionally biased region" description="Low complexity" evidence="1">
    <location>
        <begin position="115"/>
        <end position="129"/>
    </location>
</feature>
<evidence type="ECO:0000313" key="3">
    <source>
        <dbReference type="EMBL" id="RXV66022.1"/>
    </source>
</evidence>
<proteinExistence type="predicted"/>
<dbReference type="Proteomes" id="UP000289650">
    <property type="component" value="Unassembled WGS sequence"/>
</dbReference>
<reference evidence="3 4" key="1">
    <citation type="submission" date="2018-08" db="EMBL/GenBank/DDBJ databases">
        <title>Mountain-cultivated ginseng endophyte, Burkholderia stabilis and its activity against ginseng root rot disease.</title>
        <authorList>
            <person name="Tapan Kumar M."/>
            <person name="Bae H."/>
            <person name="Shanmugam G."/>
            <person name="Jeon J."/>
        </authorList>
    </citation>
    <scope>NUCLEOTIDE SEQUENCE [LARGE SCALE GENOMIC DNA]</scope>
    <source>
        <strain evidence="3 4">EB159</strain>
    </source>
</reference>
<evidence type="ECO:0000256" key="1">
    <source>
        <dbReference type="SAM" id="MobiDB-lite"/>
    </source>
</evidence>
<dbReference type="SUPFAM" id="SSF55729">
    <property type="entry name" value="Acyl-CoA N-acyltransferases (Nat)"/>
    <property type="match status" value="1"/>
</dbReference>
<dbReference type="Pfam" id="PF00583">
    <property type="entry name" value="Acetyltransf_1"/>
    <property type="match status" value="1"/>
</dbReference>
<feature type="region of interest" description="Disordered" evidence="1">
    <location>
        <begin position="85"/>
        <end position="191"/>
    </location>
</feature>
<dbReference type="AlphaFoldDB" id="A0A4Q2A9A1"/>
<gene>
    <name evidence="3" type="ORF">D1006_37835</name>
</gene>
<feature type="compositionally biased region" description="Polar residues" evidence="1">
    <location>
        <begin position="105"/>
        <end position="114"/>
    </location>
</feature>
<accession>A0A4Q2A9A1</accession>
<dbReference type="Gene3D" id="3.40.630.30">
    <property type="match status" value="1"/>
</dbReference>